<keyword evidence="5" id="KW-0349">Heme</keyword>
<dbReference type="Gene3D" id="3.30.565.10">
    <property type="entry name" value="Histidine kinase-like ATPase, C-terminal domain"/>
    <property type="match status" value="1"/>
</dbReference>
<dbReference type="PANTHER" id="PTHR43065">
    <property type="entry name" value="SENSOR HISTIDINE KINASE"/>
    <property type="match status" value="1"/>
</dbReference>
<dbReference type="SMART" id="SM00091">
    <property type="entry name" value="PAS"/>
    <property type="match status" value="1"/>
</dbReference>
<keyword evidence="6" id="KW-0808">Transferase</keyword>
<comment type="function">
    <text evidence="12">Putative oxygen sensor; modulates the activity of FixJ, a transcriptional activator of nitrogen fixation fixK gene. FixL probably acts as a kinase that phosphorylates FixJ.</text>
</comment>
<evidence type="ECO:0000256" key="8">
    <source>
        <dbReference type="ARBA" id="ARBA00022777"/>
    </source>
</evidence>
<keyword evidence="4" id="KW-0597">Phosphoprotein</keyword>
<dbReference type="InterPro" id="IPR013767">
    <property type="entry name" value="PAS_fold"/>
</dbReference>
<evidence type="ECO:0000256" key="6">
    <source>
        <dbReference type="ARBA" id="ARBA00022679"/>
    </source>
</evidence>
<keyword evidence="11" id="KW-0902">Two-component regulatory system</keyword>
<dbReference type="KEGG" id="siw:GH266_19380"/>
<dbReference type="GO" id="GO:0006355">
    <property type="term" value="P:regulation of DNA-templated transcription"/>
    <property type="evidence" value="ECO:0007669"/>
    <property type="project" value="InterPro"/>
</dbReference>
<evidence type="ECO:0000259" key="15">
    <source>
        <dbReference type="PROSITE" id="PS50109"/>
    </source>
</evidence>
<evidence type="ECO:0000256" key="10">
    <source>
        <dbReference type="ARBA" id="ARBA00023004"/>
    </source>
</evidence>
<reference evidence="18 19" key="1">
    <citation type="submission" date="2019-12" db="EMBL/GenBank/DDBJ databases">
        <title>The genome of Stappia indica PHM037.</title>
        <authorList>
            <person name="Kacar D."/>
            <person name="Galan B."/>
            <person name="Canedo L."/>
            <person name="Rodriguez P."/>
            <person name="de la Calle F."/>
            <person name="Garcia J.L."/>
        </authorList>
    </citation>
    <scope>NUCLEOTIDE SEQUENCE [LARGE SCALE GENOMIC DNA]</scope>
    <source>
        <strain evidence="18 19">PHM037</strain>
    </source>
</reference>
<dbReference type="InterPro" id="IPR036890">
    <property type="entry name" value="HATPase_C_sf"/>
</dbReference>
<dbReference type="Gene3D" id="1.10.287.130">
    <property type="match status" value="1"/>
</dbReference>
<dbReference type="GO" id="GO:0005524">
    <property type="term" value="F:ATP binding"/>
    <property type="evidence" value="ECO:0007669"/>
    <property type="project" value="UniProtKB-KW"/>
</dbReference>
<evidence type="ECO:0000256" key="11">
    <source>
        <dbReference type="ARBA" id="ARBA00023012"/>
    </source>
</evidence>
<dbReference type="CDD" id="cd00130">
    <property type="entry name" value="PAS"/>
    <property type="match status" value="1"/>
</dbReference>
<dbReference type="InterPro" id="IPR003594">
    <property type="entry name" value="HATPase_dom"/>
</dbReference>
<evidence type="ECO:0000256" key="13">
    <source>
        <dbReference type="ARBA" id="ARBA00070616"/>
    </source>
</evidence>
<dbReference type="PROSITE" id="PS50113">
    <property type="entry name" value="PAC"/>
    <property type="match status" value="1"/>
</dbReference>
<feature type="domain" description="PAS" evidence="16">
    <location>
        <begin position="16"/>
        <end position="86"/>
    </location>
</feature>
<dbReference type="Gene3D" id="3.30.450.20">
    <property type="entry name" value="PAS domain"/>
    <property type="match status" value="1"/>
</dbReference>
<dbReference type="Pfam" id="PF02518">
    <property type="entry name" value="HATPase_c"/>
    <property type="match status" value="1"/>
</dbReference>
<dbReference type="PROSITE" id="PS50112">
    <property type="entry name" value="PAS"/>
    <property type="match status" value="1"/>
</dbReference>
<evidence type="ECO:0000256" key="9">
    <source>
        <dbReference type="ARBA" id="ARBA00022840"/>
    </source>
</evidence>
<dbReference type="InterPro" id="IPR003661">
    <property type="entry name" value="HisK_dim/P_dom"/>
</dbReference>
<dbReference type="GO" id="GO:0000155">
    <property type="term" value="F:phosphorelay sensor kinase activity"/>
    <property type="evidence" value="ECO:0007669"/>
    <property type="project" value="InterPro"/>
</dbReference>
<dbReference type="InterPro" id="IPR036097">
    <property type="entry name" value="HisK_dim/P_sf"/>
</dbReference>
<dbReference type="InterPro" id="IPR004358">
    <property type="entry name" value="Sig_transdc_His_kin-like_C"/>
</dbReference>
<evidence type="ECO:0000256" key="5">
    <source>
        <dbReference type="ARBA" id="ARBA00022617"/>
    </source>
</evidence>
<feature type="domain" description="PAC" evidence="17">
    <location>
        <begin position="93"/>
        <end position="143"/>
    </location>
</feature>
<evidence type="ECO:0000256" key="4">
    <source>
        <dbReference type="ARBA" id="ARBA00022553"/>
    </source>
</evidence>
<keyword evidence="8" id="KW-0418">Kinase</keyword>
<dbReference type="EC" id="2.7.13.3" evidence="3"/>
<dbReference type="SMART" id="SM00387">
    <property type="entry name" value="HATPase_c"/>
    <property type="match status" value="1"/>
</dbReference>
<dbReference type="SUPFAM" id="SSF55874">
    <property type="entry name" value="ATPase domain of HSP90 chaperone/DNA topoisomerase II/histidine kinase"/>
    <property type="match status" value="1"/>
</dbReference>
<dbReference type="PROSITE" id="PS50109">
    <property type="entry name" value="HIS_KIN"/>
    <property type="match status" value="1"/>
</dbReference>
<dbReference type="OrthoDB" id="9795133at2"/>
<keyword evidence="5" id="KW-0479">Metal-binding</keyword>
<evidence type="ECO:0000313" key="19">
    <source>
        <dbReference type="Proteomes" id="UP000435648"/>
    </source>
</evidence>
<dbReference type="Pfam" id="PF00989">
    <property type="entry name" value="PAS"/>
    <property type="match status" value="1"/>
</dbReference>
<dbReference type="InterPro" id="IPR000700">
    <property type="entry name" value="PAS-assoc_C"/>
</dbReference>
<dbReference type="InterPro" id="IPR005467">
    <property type="entry name" value="His_kinase_dom"/>
</dbReference>
<dbReference type="PANTHER" id="PTHR43065:SF46">
    <property type="entry name" value="C4-DICARBOXYLATE TRANSPORT SENSOR PROTEIN DCTB"/>
    <property type="match status" value="1"/>
</dbReference>
<evidence type="ECO:0000256" key="7">
    <source>
        <dbReference type="ARBA" id="ARBA00022741"/>
    </source>
</evidence>
<accession>A0A857CBR0</accession>
<protein>
    <recommendedName>
        <fullName evidence="13">Sensor protein FixL</fullName>
        <ecNumber evidence="3">2.7.13.3</ecNumber>
    </recommendedName>
</protein>
<dbReference type="EMBL" id="CP046908">
    <property type="protein sequence ID" value="QGZ36460.1"/>
    <property type="molecule type" value="Genomic_DNA"/>
</dbReference>
<evidence type="ECO:0000313" key="18">
    <source>
        <dbReference type="EMBL" id="QGZ36460.1"/>
    </source>
</evidence>
<organism evidence="18 19">
    <name type="scientific">Stappia indica</name>
    <dbReference type="NCBI Taxonomy" id="538381"/>
    <lineage>
        <taxon>Bacteria</taxon>
        <taxon>Pseudomonadati</taxon>
        <taxon>Pseudomonadota</taxon>
        <taxon>Alphaproteobacteria</taxon>
        <taxon>Hyphomicrobiales</taxon>
        <taxon>Stappiaceae</taxon>
        <taxon>Stappia</taxon>
    </lineage>
</organism>
<sequence>MREDQTRSVAAVPSVSEARLESVLGTAVDGIVVMDDKARILLFNKACETLFGYTTEEVRGRNVKVLMPAEYAHAHDGYLNNYLETGEKRIIGIGREVRGMHRDGTEFPIELSVGEAATPEGRQFIGIIRDLRQRKAVERRLAEAQAQLVNVTRISALDEMGAAIAHELNQPLTAIMLYLQAAKRKVGDDHRDEKLVEIVDKGVREAERASQIIQRMRRFVEKRDPERRSVNVARLVGECLDLVTMGADCRDIEIVNDVLDDLPDIAVDPVQIQQILINLIRNALDAVRQAPVKRVGLKAAVSGGDMLIRISDSGGGVPAEVVPTLFRAFSGAKKGGLGLGLTISRSIAQNHGGDLAVEPNGGEGGAAFVLRLPVDTPERGDQAAAPPGRKGPTA</sequence>
<keyword evidence="14" id="KW-0175">Coiled coil</keyword>
<dbReference type="InterPro" id="IPR035965">
    <property type="entry name" value="PAS-like_dom_sf"/>
</dbReference>
<dbReference type="PRINTS" id="PR00344">
    <property type="entry name" value="BCTRLSENSOR"/>
</dbReference>
<dbReference type="SUPFAM" id="SSF47384">
    <property type="entry name" value="Homodimeric domain of signal transducing histidine kinase"/>
    <property type="match status" value="1"/>
</dbReference>
<feature type="coiled-coil region" evidence="14">
    <location>
        <begin position="127"/>
        <end position="154"/>
    </location>
</feature>
<feature type="domain" description="Histidine kinase" evidence="15">
    <location>
        <begin position="163"/>
        <end position="376"/>
    </location>
</feature>
<dbReference type="SMART" id="SM00388">
    <property type="entry name" value="HisKA"/>
    <property type="match status" value="1"/>
</dbReference>
<dbReference type="Proteomes" id="UP000435648">
    <property type="component" value="Chromosome"/>
</dbReference>
<keyword evidence="10" id="KW-0408">Iron</keyword>
<evidence type="ECO:0000259" key="16">
    <source>
        <dbReference type="PROSITE" id="PS50112"/>
    </source>
</evidence>
<evidence type="ECO:0000256" key="2">
    <source>
        <dbReference type="ARBA" id="ARBA00001971"/>
    </source>
</evidence>
<dbReference type="InterPro" id="IPR000014">
    <property type="entry name" value="PAS"/>
</dbReference>
<dbReference type="Pfam" id="PF00512">
    <property type="entry name" value="HisKA"/>
    <property type="match status" value="1"/>
</dbReference>
<dbReference type="CDD" id="cd00082">
    <property type="entry name" value="HisKA"/>
    <property type="match status" value="1"/>
</dbReference>
<evidence type="ECO:0000256" key="14">
    <source>
        <dbReference type="SAM" id="Coils"/>
    </source>
</evidence>
<keyword evidence="7" id="KW-0547">Nucleotide-binding</keyword>
<evidence type="ECO:0000256" key="12">
    <source>
        <dbReference type="ARBA" id="ARBA00059827"/>
    </source>
</evidence>
<dbReference type="SUPFAM" id="SSF55785">
    <property type="entry name" value="PYP-like sensor domain (PAS domain)"/>
    <property type="match status" value="1"/>
</dbReference>
<evidence type="ECO:0000256" key="1">
    <source>
        <dbReference type="ARBA" id="ARBA00000085"/>
    </source>
</evidence>
<dbReference type="FunFam" id="3.30.450.20:FF:000060">
    <property type="entry name" value="Sensor protein FixL"/>
    <property type="match status" value="1"/>
</dbReference>
<comment type="cofactor">
    <cofactor evidence="2">
        <name>heme</name>
        <dbReference type="ChEBI" id="CHEBI:30413"/>
    </cofactor>
</comment>
<dbReference type="RefSeq" id="WP_158195297.1">
    <property type="nucleotide sequence ID" value="NZ_CP046908.1"/>
</dbReference>
<proteinExistence type="predicted"/>
<name>A0A857CBR0_9HYPH</name>
<evidence type="ECO:0000256" key="3">
    <source>
        <dbReference type="ARBA" id="ARBA00012438"/>
    </source>
</evidence>
<comment type="catalytic activity">
    <reaction evidence="1">
        <text>ATP + protein L-histidine = ADP + protein N-phospho-L-histidine.</text>
        <dbReference type="EC" id="2.7.13.3"/>
    </reaction>
</comment>
<evidence type="ECO:0000259" key="17">
    <source>
        <dbReference type="PROSITE" id="PS50113"/>
    </source>
</evidence>
<keyword evidence="9" id="KW-0067">ATP-binding</keyword>
<dbReference type="NCBIfam" id="TIGR00229">
    <property type="entry name" value="sensory_box"/>
    <property type="match status" value="1"/>
</dbReference>
<gene>
    <name evidence="18" type="ORF">GH266_19380</name>
</gene>
<dbReference type="AlphaFoldDB" id="A0A857CBR0"/>